<feature type="non-terminal residue" evidence="2">
    <location>
        <position position="1"/>
    </location>
</feature>
<evidence type="ECO:0000313" key="3">
    <source>
        <dbReference type="Proteomes" id="UP000266841"/>
    </source>
</evidence>
<feature type="region of interest" description="Disordered" evidence="1">
    <location>
        <begin position="1"/>
        <end position="27"/>
    </location>
</feature>
<sequence>AAQARQPRLRITIGGPPESGGKGQPPLHINIKQAKFASQGVKDLLTATATLKADYQIVPPGTDTPDARLTDPMPPSQMIRTTDKKDDEDSSTTTCSDGNGWDFDEIELGEQEDDADDDDEEDDENRPSEDESKEKENMAASPPKGASLKSAMGILSPSSFEIRQKREKTLGRNIETTKPSSLVNRMASNRDNSKGVGKETQAQSSNNALRRLQSELGLEFGATCSVNAISAEIDADLAEIKEAAQEMANTFIEVGEDAIGMVKDGISGVGSLFDGLMNGPTLETTGGA</sequence>
<name>K0SDT2_THAOC</name>
<keyword evidence="3" id="KW-1185">Reference proteome</keyword>
<comment type="caution">
    <text evidence="2">The sequence shown here is derived from an EMBL/GenBank/DDBJ whole genome shotgun (WGS) entry which is preliminary data.</text>
</comment>
<feature type="region of interest" description="Disordered" evidence="1">
    <location>
        <begin position="51"/>
        <end position="159"/>
    </location>
</feature>
<feature type="compositionally biased region" description="Acidic residues" evidence="1">
    <location>
        <begin position="102"/>
        <end position="124"/>
    </location>
</feature>
<evidence type="ECO:0000313" key="2">
    <source>
        <dbReference type="EMBL" id="EJK63545.1"/>
    </source>
</evidence>
<feature type="region of interest" description="Disordered" evidence="1">
    <location>
        <begin position="185"/>
        <end position="205"/>
    </location>
</feature>
<feature type="compositionally biased region" description="Basic and acidic residues" evidence="1">
    <location>
        <begin position="125"/>
        <end position="137"/>
    </location>
</feature>
<protein>
    <submittedName>
        <fullName evidence="2">Uncharacterized protein</fullName>
    </submittedName>
</protein>
<evidence type="ECO:0000256" key="1">
    <source>
        <dbReference type="SAM" id="MobiDB-lite"/>
    </source>
</evidence>
<dbReference type="EMBL" id="AGNL01018175">
    <property type="protein sequence ID" value="EJK63545.1"/>
    <property type="molecule type" value="Genomic_DNA"/>
</dbReference>
<gene>
    <name evidence="2" type="ORF">THAOC_15785</name>
</gene>
<reference evidence="2 3" key="1">
    <citation type="journal article" date="2012" name="Genome Biol.">
        <title>Genome and low-iron response of an oceanic diatom adapted to chronic iron limitation.</title>
        <authorList>
            <person name="Lommer M."/>
            <person name="Specht M."/>
            <person name="Roy A.S."/>
            <person name="Kraemer L."/>
            <person name="Andreson R."/>
            <person name="Gutowska M.A."/>
            <person name="Wolf J."/>
            <person name="Bergner S.V."/>
            <person name="Schilhabel M.B."/>
            <person name="Klostermeier U.C."/>
            <person name="Beiko R.G."/>
            <person name="Rosenstiel P."/>
            <person name="Hippler M."/>
            <person name="Laroche J."/>
        </authorList>
    </citation>
    <scope>NUCLEOTIDE SEQUENCE [LARGE SCALE GENOMIC DNA]</scope>
    <source>
        <strain evidence="2 3">CCMP1005</strain>
    </source>
</reference>
<dbReference type="Proteomes" id="UP000266841">
    <property type="component" value="Unassembled WGS sequence"/>
</dbReference>
<dbReference type="AlphaFoldDB" id="K0SDT2"/>
<proteinExistence type="predicted"/>
<accession>K0SDT2</accession>
<organism evidence="2 3">
    <name type="scientific">Thalassiosira oceanica</name>
    <name type="common">Marine diatom</name>
    <dbReference type="NCBI Taxonomy" id="159749"/>
    <lineage>
        <taxon>Eukaryota</taxon>
        <taxon>Sar</taxon>
        <taxon>Stramenopiles</taxon>
        <taxon>Ochrophyta</taxon>
        <taxon>Bacillariophyta</taxon>
        <taxon>Coscinodiscophyceae</taxon>
        <taxon>Thalassiosirophycidae</taxon>
        <taxon>Thalassiosirales</taxon>
        <taxon>Thalassiosiraceae</taxon>
        <taxon>Thalassiosira</taxon>
    </lineage>
</organism>